<feature type="transmembrane region" description="Helical" evidence="1">
    <location>
        <begin position="6"/>
        <end position="23"/>
    </location>
</feature>
<keyword evidence="1" id="KW-0472">Membrane</keyword>
<accession>A0ABT6W5K4</accession>
<keyword evidence="1" id="KW-1133">Transmembrane helix</keyword>
<dbReference type="RefSeq" id="WP_271324815.1">
    <property type="nucleotide sequence ID" value="NZ_JAAGKO020000044.1"/>
</dbReference>
<reference evidence="2 3" key="1">
    <citation type="submission" date="2023-05" db="EMBL/GenBank/DDBJ databases">
        <title>Streptantibioticus silvisoli sp. nov., acidotolerant actinomycetes 1 from pine litter.</title>
        <authorList>
            <person name="Swiecimska M."/>
            <person name="Golinska P."/>
            <person name="Sangal V."/>
            <person name="Wachnowicz B."/>
            <person name="Goodfellow M."/>
        </authorList>
    </citation>
    <scope>NUCLEOTIDE SEQUENCE [LARGE SCALE GENOMIC DNA]</scope>
    <source>
        <strain evidence="2 3">SL54</strain>
    </source>
</reference>
<sequence>MSSLDQALLINALVLFTVLEADLGPHRKIGPFRILRPLLTAGAIVPIYLKGFTTRGAGLALEIALTAAGLLLGLLATRLTRVYRSPRTGKPVSRAAWGYAAVWIAVIGARTAFSYGSAHWFGPQLGSWMVAHRVTGDALTDALLLMAIAMTLTRTLSLAGRAHALPRRPADAVTGTGSHAAA</sequence>
<gene>
    <name evidence="2" type="ORF">POF43_025435</name>
</gene>
<evidence type="ECO:0000313" key="2">
    <source>
        <dbReference type="EMBL" id="MDI5966030.1"/>
    </source>
</evidence>
<dbReference type="EMBL" id="JAAGKO020000044">
    <property type="protein sequence ID" value="MDI5966030.1"/>
    <property type="molecule type" value="Genomic_DNA"/>
</dbReference>
<feature type="transmembrane region" description="Helical" evidence="1">
    <location>
        <begin position="138"/>
        <end position="159"/>
    </location>
</feature>
<organism evidence="2 3">
    <name type="scientific">Streptantibioticus silvisoli</name>
    <dbReference type="NCBI Taxonomy" id="2705255"/>
    <lineage>
        <taxon>Bacteria</taxon>
        <taxon>Bacillati</taxon>
        <taxon>Actinomycetota</taxon>
        <taxon>Actinomycetes</taxon>
        <taxon>Kitasatosporales</taxon>
        <taxon>Streptomycetaceae</taxon>
        <taxon>Streptantibioticus</taxon>
    </lineage>
</organism>
<evidence type="ECO:0000313" key="3">
    <source>
        <dbReference type="Proteomes" id="UP001156398"/>
    </source>
</evidence>
<keyword evidence="3" id="KW-1185">Reference proteome</keyword>
<protein>
    <recommendedName>
        <fullName evidence="4">DUF1453 domain-containing protein</fullName>
    </recommendedName>
</protein>
<name>A0ABT6W5K4_9ACTN</name>
<keyword evidence="1" id="KW-0812">Transmembrane</keyword>
<proteinExistence type="predicted"/>
<dbReference type="Proteomes" id="UP001156398">
    <property type="component" value="Unassembled WGS sequence"/>
</dbReference>
<comment type="caution">
    <text evidence="2">The sequence shown here is derived from an EMBL/GenBank/DDBJ whole genome shotgun (WGS) entry which is preliminary data.</text>
</comment>
<feature type="transmembrane region" description="Helical" evidence="1">
    <location>
        <begin position="57"/>
        <end position="76"/>
    </location>
</feature>
<evidence type="ECO:0000256" key="1">
    <source>
        <dbReference type="SAM" id="Phobius"/>
    </source>
</evidence>
<evidence type="ECO:0008006" key="4">
    <source>
        <dbReference type="Google" id="ProtNLM"/>
    </source>
</evidence>
<feature type="transmembrane region" description="Helical" evidence="1">
    <location>
        <begin position="97"/>
        <end position="118"/>
    </location>
</feature>